<organism evidence="1 2">
    <name type="scientific">Bonamia ostreae</name>
    <dbReference type="NCBI Taxonomy" id="126728"/>
    <lineage>
        <taxon>Eukaryota</taxon>
        <taxon>Sar</taxon>
        <taxon>Rhizaria</taxon>
        <taxon>Endomyxa</taxon>
        <taxon>Ascetosporea</taxon>
        <taxon>Haplosporida</taxon>
        <taxon>Bonamia</taxon>
    </lineage>
</organism>
<keyword evidence="2" id="KW-1185">Reference proteome</keyword>
<dbReference type="Proteomes" id="UP001439008">
    <property type="component" value="Unassembled WGS sequence"/>
</dbReference>
<reference evidence="1 2" key="1">
    <citation type="journal article" date="2024" name="BMC Biol.">
        <title>Comparative genomics of Ascetosporea gives new insight into the evolutionary basis for animal parasitism in Rhizaria.</title>
        <authorList>
            <person name="Hiltunen Thoren M."/>
            <person name="Onut-Brannstrom I."/>
            <person name="Alfjorden A."/>
            <person name="Peckova H."/>
            <person name="Swords F."/>
            <person name="Hooper C."/>
            <person name="Holzer A.S."/>
            <person name="Bass D."/>
            <person name="Burki F."/>
        </authorList>
    </citation>
    <scope>NUCLEOTIDE SEQUENCE [LARGE SCALE GENOMIC DNA]</scope>
    <source>
        <strain evidence="1">20-A016</strain>
    </source>
</reference>
<comment type="caution">
    <text evidence="1">The sequence shown here is derived from an EMBL/GenBank/DDBJ whole genome shotgun (WGS) entry which is preliminary data.</text>
</comment>
<sequence length="137" mass="16495">MLKNIFKTISPQKSQKNLPNFNKTEKRLFYEHCKNWLFASFNNNFKYPIYAQSLCILQYIKSSKITSKSELSDFYKLFLYENGNEYFCILLGLFLNKEVDIQFRKNEKFFIDETKLGKYFCSSQTKVIKFNMCFKRA</sequence>
<protein>
    <submittedName>
        <fullName evidence="1">Uncharacterized protein</fullName>
    </submittedName>
</protein>
<gene>
    <name evidence="1" type="ORF">MHBO_000237</name>
</gene>
<evidence type="ECO:0000313" key="1">
    <source>
        <dbReference type="EMBL" id="MES1918239.1"/>
    </source>
</evidence>
<dbReference type="EMBL" id="JBDODL010000031">
    <property type="protein sequence ID" value="MES1918239.1"/>
    <property type="molecule type" value="Genomic_DNA"/>
</dbReference>
<accession>A0ABV2AFL9</accession>
<evidence type="ECO:0000313" key="2">
    <source>
        <dbReference type="Proteomes" id="UP001439008"/>
    </source>
</evidence>
<proteinExistence type="predicted"/>
<name>A0ABV2AFL9_9EUKA</name>